<dbReference type="Proteomes" id="UP000293874">
    <property type="component" value="Unassembled WGS sequence"/>
</dbReference>
<dbReference type="InterPro" id="IPR035959">
    <property type="entry name" value="RutC-like_sf"/>
</dbReference>
<dbReference type="RefSeq" id="WP_192909901.1">
    <property type="nucleotide sequence ID" value="NZ_CP042431.1"/>
</dbReference>
<gene>
    <name evidence="1" type="ORF">EV199_3700</name>
</gene>
<dbReference type="PANTHER" id="PTHR43857:SF1">
    <property type="entry name" value="YJGH FAMILY PROTEIN"/>
    <property type="match status" value="1"/>
</dbReference>
<dbReference type="Gene3D" id="3.30.1330.40">
    <property type="entry name" value="RutC-like"/>
    <property type="match status" value="1"/>
</dbReference>
<dbReference type="SUPFAM" id="SSF55298">
    <property type="entry name" value="YjgF-like"/>
    <property type="match status" value="1"/>
</dbReference>
<protein>
    <submittedName>
        <fullName evidence="1">Enamine deaminase RidA (YjgF/YER057c/UK114 family)</fullName>
    </submittedName>
</protein>
<accession>A0A4Q7MUX6</accession>
<sequence length="128" mass="14487">MQRTNYSSGAKWEDIVGYSRAVRVGNFIEVTGTVAVDDNGKVVGDNNPYQQTKYAYQKIEKVLTQAGASLKDVVRCRMFVTDIKRWEEYGRGHAEFFKDIKPCLSMIEVSALIEPEFMVEIEVSAIIP</sequence>
<organism evidence="1 2">
    <name type="scientific">Pseudobacter ginsenosidimutans</name>
    <dbReference type="NCBI Taxonomy" id="661488"/>
    <lineage>
        <taxon>Bacteria</taxon>
        <taxon>Pseudomonadati</taxon>
        <taxon>Bacteroidota</taxon>
        <taxon>Chitinophagia</taxon>
        <taxon>Chitinophagales</taxon>
        <taxon>Chitinophagaceae</taxon>
        <taxon>Pseudobacter</taxon>
    </lineage>
</organism>
<proteinExistence type="predicted"/>
<evidence type="ECO:0000313" key="2">
    <source>
        <dbReference type="Proteomes" id="UP000293874"/>
    </source>
</evidence>
<dbReference type="Pfam" id="PF01042">
    <property type="entry name" value="Ribonuc_L-PSP"/>
    <property type="match status" value="1"/>
</dbReference>
<dbReference type="EMBL" id="SGXA01000002">
    <property type="protein sequence ID" value="RZS71789.1"/>
    <property type="molecule type" value="Genomic_DNA"/>
</dbReference>
<dbReference type="AlphaFoldDB" id="A0A4Q7MUX6"/>
<evidence type="ECO:0000313" key="1">
    <source>
        <dbReference type="EMBL" id="RZS71789.1"/>
    </source>
</evidence>
<name>A0A4Q7MUX6_9BACT</name>
<keyword evidence="2" id="KW-1185">Reference proteome</keyword>
<dbReference type="PANTHER" id="PTHR43857">
    <property type="entry name" value="BLR7761 PROTEIN"/>
    <property type="match status" value="1"/>
</dbReference>
<reference evidence="1 2" key="1">
    <citation type="submission" date="2019-02" db="EMBL/GenBank/DDBJ databases">
        <title>Genomic Encyclopedia of Type Strains, Phase IV (KMG-IV): sequencing the most valuable type-strain genomes for metagenomic binning, comparative biology and taxonomic classification.</title>
        <authorList>
            <person name="Goeker M."/>
        </authorList>
    </citation>
    <scope>NUCLEOTIDE SEQUENCE [LARGE SCALE GENOMIC DNA]</scope>
    <source>
        <strain evidence="1 2">DSM 18116</strain>
    </source>
</reference>
<dbReference type="InterPro" id="IPR006175">
    <property type="entry name" value="YjgF/YER057c/UK114"/>
</dbReference>
<comment type="caution">
    <text evidence="1">The sequence shown here is derived from an EMBL/GenBank/DDBJ whole genome shotgun (WGS) entry which is preliminary data.</text>
</comment>
<dbReference type="CDD" id="cd06154">
    <property type="entry name" value="YjgF_YER057c_UK114_like_6"/>
    <property type="match status" value="1"/>
</dbReference>